<gene>
    <name evidence="1" type="ORF">SAMN05216258_11474</name>
</gene>
<dbReference type="Pfam" id="PF09424">
    <property type="entry name" value="YqeY"/>
    <property type="match status" value="1"/>
</dbReference>
<protein>
    <recommendedName>
        <fullName evidence="3">GatB/YqeY domain-containing protein</fullName>
    </recommendedName>
</protein>
<dbReference type="InterPro" id="IPR023168">
    <property type="entry name" value="GatB_Yqey_C_2"/>
</dbReference>
<dbReference type="PANTHER" id="PTHR28055">
    <property type="entry name" value="ALTERED INHERITANCE OF MITOCHONDRIA PROTEIN 41, MITOCHONDRIAL"/>
    <property type="match status" value="1"/>
</dbReference>
<dbReference type="InterPro" id="IPR019004">
    <property type="entry name" value="YqeY/Aim41"/>
</dbReference>
<proteinExistence type="predicted"/>
<dbReference type="AlphaFoldDB" id="A0A1I3NUA4"/>
<dbReference type="InterPro" id="IPR003789">
    <property type="entry name" value="Asn/Gln_tRNA_amidoTrase-B-like"/>
</dbReference>
<reference evidence="1 2" key="1">
    <citation type="submission" date="2016-10" db="EMBL/GenBank/DDBJ databases">
        <authorList>
            <person name="de Groot N.N."/>
        </authorList>
    </citation>
    <scope>NUCLEOTIDE SEQUENCE [LARGE SCALE GENOMIC DNA]</scope>
    <source>
        <strain evidence="1 2">CGMCC 1.11030</strain>
    </source>
</reference>
<dbReference type="SUPFAM" id="SSF89095">
    <property type="entry name" value="GatB/YqeY motif"/>
    <property type="match status" value="1"/>
</dbReference>
<dbReference type="InterPro" id="IPR042184">
    <property type="entry name" value="YqeY/Aim41_N"/>
</dbReference>
<name>A0A1I3NUA4_9RHOB</name>
<evidence type="ECO:0000313" key="1">
    <source>
        <dbReference type="EMBL" id="SFJ12712.1"/>
    </source>
</evidence>
<evidence type="ECO:0000313" key="2">
    <source>
        <dbReference type="Proteomes" id="UP000199377"/>
    </source>
</evidence>
<keyword evidence="2" id="KW-1185">Reference proteome</keyword>
<dbReference type="OrthoDB" id="9788127at2"/>
<dbReference type="Gene3D" id="1.10.10.410">
    <property type="match status" value="1"/>
</dbReference>
<sequence length="151" mass="16815">MRDRIIAALRDATEAEDATRLSTLRLICAAIQDREAARAADEEAGGALDDAEVQEILVKMLRQREDSVRRYEESGRLDLAEEECREAEVIREFLPRPLSDDEMRAAIAAAIAETRASSLRDMGAVMTKLKRRYSGRMDVCKCGAEVRSALA</sequence>
<organism evidence="1 2">
    <name type="scientific">Albimonas pacifica</name>
    <dbReference type="NCBI Taxonomy" id="1114924"/>
    <lineage>
        <taxon>Bacteria</taxon>
        <taxon>Pseudomonadati</taxon>
        <taxon>Pseudomonadota</taxon>
        <taxon>Alphaproteobacteria</taxon>
        <taxon>Rhodobacterales</taxon>
        <taxon>Paracoccaceae</taxon>
        <taxon>Albimonas</taxon>
    </lineage>
</organism>
<dbReference type="STRING" id="1114924.SAMN05216258_11474"/>
<evidence type="ECO:0008006" key="3">
    <source>
        <dbReference type="Google" id="ProtNLM"/>
    </source>
</evidence>
<dbReference type="Proteomes" id="UP000199377">
    <property type="component" value="Unassembled WGS sequence"/>
</dbReference>
<dbReference type="EMBL" id="FOQH01000014">
    <property type="protein sequence ID" value="SFJ12712.1"/>
    <property type="molecule type" value="Genomic_DNA"/>
</dbReference>
<accession>A0A1I3NUA4</accession>
<dbReference type="RefSeq" id="WP_092865239.1">
    <property type="nucleotide sequence ID" value="NZ_FOQH01000014.1"/>
</dbReference>
<dbReference type="Gene3D" id="1.10.1510.10">
    <property type="entry name" value="Uncharacterised protein YqeY/AIM41 PF09424, N-terminal domain"/>
    <property type="match status" value="1"/>
</dbReference>
<dbReference type="GO" id="GO:0016884">
    <property type="term" value="F:carbon-nitrogen ligase activity, with glutamine as amido-N-donor"/>
    <property type="evidence" value="ECO:0007669"/>
    <property type="project" value="InterPro"/>
</dbReference>
<dbReference type="PANTHER" id="PTHR28055:SF1">
    <property type="entry name" value="ALTERED INHERITANCE OF MITOCHONDRIA PROTEIN 41, MITOCHONDRIAL"/>
    <property type="match status" value="1"/>
</dbReference>